<gene>
    <name evidence="2" type="ORF">KEC16_09705</name>
</gene>
<dbReference type="EMBL" id="JAGTUF010000007">
    <property type="protein sequence ID" value="MBR9971990.1"/>
    <property type="molecule type" value="Genomic_DNA"/>
</dbReference>
<comment type="caution">
    <text evidence="2">The sequence shown here is derived from an EMBL/GenBank/DDBJ whole genome shotgun (WGS) entry which is preliminary data.</text>
</comment>
<evidence type="ECO:0000313" key="2">
    <source>
        <dbReference type="EMBL" id="MBR9971990.1"/>
    </source>
</evidence>
<organism evidence="2 3">
    <name type="scientific">Magnetospirillum sulfuroxidans</name>
    <dbReference type="NCBI Taxonomy" id="611300"/>
    <lineage>
        <taxon>Bacteria</taxon>
        <taxon>Pseudomonadati</taxon>
        <taxon>Pseudomonadota</taxon>
        <taxon>Alphaproteobacteria</taxon>
        <taxon>Rhodospirillales</taxon>
        <taxon>Rhodospirillaceae</taxon>
        <taxon>Magnetospirillum</taxon>
    </lineage>
</organism>
<accession>A0ABS5IC38</accession>
<sequence>MDTAPPQQLPKDNKLALRHVARACRKATLATVMAEGGAPYGSLVTVALDHDLSAILLLSGLADHSRNIAADDRVSLLFDGTDGHPNPQTGPRVTLMGRAEKTDCPRLRARFLALHPAAALYADFADFGFWRVNPDRAHFVGGFGRAVWINTPFGLDSAVAETLSAAQSEVLGQRIPTLWGGGDVIGWDVDGVDVTRNESTTRIAFSHPAENLGNARKALENLQIQGQF</sequence>
<dbReference type="Gene3D" id="2.30.110.10">
    <property type="entry name" value="Electron Transport, Fmn-binding Protein, Chain A"/>
    <property type="match status" value="1"/>
</dbReference>
<name>A0ABS5IC38_9PROT</name>
<dbReference type="InterPro" id="IPR012349">
    <property type="entry name" value="Split_barrel_FMN-bd"/>
</dbReference>
<dbReference type="Proteomes" id="UP000680714">
    <property type="component" value="Unassembled WGS sequence"/>
</dbReference>
<dbReference type="PANTHER" id="PTHR13343:SF17">
    <property type="entry name" value="CELLULAR REPRESSOR OF E1A-STIMULATED GENES, ISOFORM A"/>
    <property type="match status" value="1"/>
</dbReference>
<dbReference type="Pfam" id="PF01243">
    <property type="entry name" value="PNPOx_N"/>
    <property type="match status" value="1"/>
</dbReference>
<evidence type="ECO:0000313" key="3">
    <source>
        <dbReference type="Proteomes" id="UP000680714"/>
    </source>
</evidence>
<reference evidence="2 3" key="1">
    <citation type="submission" date="2021-04" db="EMBL/GenBank/DDBJ databases">
        <title>Magnetospirillum sulfuroxidans sp. nov., a facultative chemolithoautotrophic sulfur-oxidizing alphaproteobacterium isolated from freshwater sediment and proposals for Paramagetospirillum gen. nov., and Magnetospirillaceae fam. nov.</title>
        <authorList>
            <person name="Koziaeva V."/>
            <person name="Geelhoed J.S."/>
            <person name="Sorokin D.Y."/>
            <person name="Grouzdev D.S."/>
        </authorList>
    </citation>
    <scope>NUCLEOTIDE SEQUENCE [LARGE SCALE GENOMIC DNA]</scope>
    <source>
        <strain evidence="2 3">J10</strain>
    </source>
</reference>
<keyword evidence="3" id="KW-1185">Reference proteome</keyword>
<evidence type="ECO:0000259" key="1">
    <source>
        <dbReference type="Pfam" id="PF01243"/>
    </source>
</evidence>
<dbReference type="PANTHER" id="PTHR13343">
    <property type="entry name" value="CREG1 PROTEIN"/>
    <property type="match status" value="1"/>
</dbReference>
<protein>
    <submittedName>
        <fullName evidence="2">Pyridoxamine 5'-phosphate oxidase family protein</fullName>
    </submittedName>
</protein>
<dbReference type="SUPFAM" id="SSF50475">
    <property type="entry name" value="FMN-binding split barrel"/>
    <property type="match status" value="1"/>
</dbReference>
<feature type="domain" description="Pyridoxamine 5'-phosphate oxidase N-terminal" evidence="1">
    <location>
        <begin position="19"/>
        <end position="140"/>
    </location>
</feature>
<dbReference type="InterPro" id="IPR011576">
    <property type="entry name" value="Pyridox_Oxase_N"/>
</dbReference>
<dbReference type="RefSeq" id="WP_211548293.1">
    <property type="nucleotide sequence ID" value="NZ_JAGTUF010000007.1"/>
</dbReference>
<proteinExistence type="predicted"/>